<dbReference type="InterPro" id="IPR029045">
    <property type="entry name" value="ClpP/crotonase-like_dom_sf"/>
</dbReference>
<dbReference type="Proteomes" id="UP000294664">
    <property type="component" value="Unassembled WGS sequence"/>
</dbReference>
<evidence type="ECO:0000256" key="2">
    <source>
        <dbReference type="ARBA" id="ARBA00011915"/>
    </source>
</evidence>
<dbReference type="NCBIfam" id="NF004127">
    <property type="entry name" value="PRK05617.1"/>
    <property type="match status" value="1"/>
</dbReference>
<evidence type="ECO:0000313" key="5">
    <source>
        <dbReference type="EMBL" id="TCT02408.1"/>
    </source>
</evidence>
<protein>
    <recommendedName>
        <fullName evidence="2">3-hydroxyisobutyryl-CoA hydrolase</fullName>
        <ecNumber evidence="2">3.1.2.4</ecNumber>
    </recommendedName>
</protein>
<evidence type="ECO:0000256" key="1">
    <source>
        <dbReference type="ARBA" id="ARBA00001709"/>
    </source>
</evidence>
<gene>
    <name evidence="5" type="ORF">EDC64_11355</name>
</gene>
<dbReference type="PANTHER" id="PTHR43176:SF3">
    <property type="entry name" value="3-HYDROXYISOBUTYRYL-COA HYDROLASE, MITOCHONDRIAL"/>
    <property type="match status" value="1"/>
</dbReference>
<name>A0A4V2UX73_9HYPH</name>
<dbReference type="PANTHER" id="PTHR43176">
    <property type="entry name" value="3-HYDROXYISOBUTYRYL-COA HYDROLASE-RELATED"/>
    <property type="match status" value="1"/>
</dbReference>
<dbReference type="InterPro" id="IPR045004">
    <property type="entry name" value="ECH_dom"/>
</dbReference>
<dbReference type="Gene3D" id="3.90.226.10">
    <property type="entry name" value="2-enoyl-CoA Hydratase, Chain A, domain 1"/>
    <property type="match status" value="1"/>
</dbReference>
<comment type="catalytic activity">
    <reaction evidence="1">
        <text>3-hydroxy-2-methylpropanoyl-CoA + H2O = 3-hydroxy-2-methylpropanoate + CoA + H(+)</text>
        <dbReference type="Rhea" id="RHEA:20888"/>
        <dbReference type="ChEBI" id="CHEBI:11805"/>
        <dbReference type="ChEBI" id="CHEBI:15377"/>
        <dbReference type="ChEBI" id="CHEBI:15378"/>
        <dbReference type="ChEBI" id="CHEBI:57287"/>
        <dbReference type="ChEBI" id="CHEBI:57340"/>
        <dbReference type="EC" id="3.1.2.4"/>
    </reaction>
</comment>
<keyword evidence="6" id="KW-1185">Reference proteome</keyword>
<feature type="domain" description="Enoyl-CoA hydratase/isomerase" evidence="4">
    <location>
        <begin position="16"/>
        <end position="342"/>
    </location>
</feature>
<evidence type="ECO:0000256" key="3">
    <source>
        <dbReference type="ARBA" id="ARBA00022801"/>
    </source>
</evidence>
<keyword evidence="3" id="KW-0378">Hydrolase</keyword>
<dbReference type="GO" id="GO:0006574">
    <property type="term" value="P:L-valine catabolic process"/>
    <property type="evidence" value="ECO:0007669"/>
    <property type="project" value="TreeGrafter"/>
</dbReference>
<proteinExistence type="predicted"/>
<dbReference type="EMBL" id="SMAI01000013">
    <property type="protein sequence ID" value="TCT02408.1"/>
    <property type="molecule type" value="Genomic_DNA"/>
</dbReference>
<dbReference type="AlphaFoldDB" id="A0A4V2UX73"/>
<accession>A0A4V2UX73</accession>
<reference evidence="5 6" key="1">
    <citation type="submission" date="2019-03" db="EMBL/GenBank/DDBJ databases">
        <title>Genomic Encyclopedia of Type Strains, Phase IV (KMG-IV): sequencing the most valuable type-strain genomes for metagenomic binning, comparative biology and taxonomic classification.</title>
        <authorList>
            <person name="Goeker M."/>
        </authorList>
    </citation>
    <scope>NUCLEOTIDE SEQUENCE [LARGE SCALE GENOMIC DNA]</scope>
    <source>
        <strain evidence="5 6">DSM 9035</strain>
    </source>
</reference>
<dbReference type="EC" id="3.1.2.4" evidence="2"/>
<dbReference type="GO" id="GO:0005829">
    <property type="term" value="C:cytosol"/>
    <property type="evidence" value="ECO:0007669"/>
    <property type="project" value="TreeGrafter"/>
</dbReference>
<dbReference type="OrthoDB" id="9790967at2"/>
<comment type="caution">
    <text evidence="5">The sequence shown here is derived from an EMBL/GenBank/DDBJ whole genome shotgun (WGS) entry which is preliminary data.</text>
</comment>
<dbReference type="GO" id="GO:0003860">
    <property type="term" value="F:3-hydroxyisobutyryl-CoA hydrolase activity"/>
    <property type="evidence" value="ECO:0007669"/>
    <property type="project" value="UniProtKB-EC"/>
</dbReference>
<dbReference type="CDD" id="cd06558">
    <property type="entry name" value="crotonase-like"/>
    <property type="match status" value="1"/>
</dbReference>
<evidence type="ECO:0000313" key="6">
    <source>
        <dbReference type="Proteomes" id="UP000294664"/>
    </source>
</evidence>
<organism evidence="5 6">
    <name type="scientific">Aquabacter spiritensis</name>
    <dbReference type="NCBI Taxonomy" id="933073"/>
    <lineage>
        <taxon>Bacteria</taxon>
        <taxon>Pseudomonadati</taxon>
        <taxon>Pseudomonadota</taxon>
        <taxon>Alphaproteobacteria</taxon>
        <taxon>Hyphomicrobiales</taxon>
        <taxon>Xanthobacteraceae</taxon>
        <taxon>Aquabacter</taxon>
    </lineage>
</organism>
<evidence type="ECO:0000259" key="4">
    <source>
        <dbReference type="Pfam" id="PF16113"/>
    </source>
</evidence>
<dbReference type="SUPFAM" id="SSF52096">
    <property type="entry name" value="ClpP/crotonase"/>
    <property type="match status" value="1"/>
</dbReference>
<dbReference type="RefSeq" id="WP_132034003.1">
    <property type="nucleotide sequence ID" value="NZ_SMAI01000013.1"/>
</dbReference>
<dbReference type="InterPro" id="IPR032259">
    <property type="entry name" value="HIBYL-CoA-H"/>
</dbReference>
<dbReference type="Pfam" id="PF16113">
    <property type="entry name" value="ECH_2"/>
    <property type="match status" value="1"/>
</dbReference>
<sequence length="358" mass="37977">MTSEPEVLFARRGEAGIITLNRPRALNALTHAMVREIHPRLRAWAEDPGITRVVLKASGERAFCAGGDIRVVYELGRAGRHDDAIAFWHDEYLLNAYIGAYPKPYVSLIDGICMGGGFGLSAHGTYRVAGERYLFAMPEVNIGLFPDVGGTHVLPRIPRARGVYLALTGARIKAADAFAAGLATHAVPSDRFAALEDALCEGGMVAAVLSGFHQDPGPAPLDAQDALITDVFGRTDLYDILARLDALAAQGGEDGAFAAAAAKSMRAACPTSLAIAMEQMRRGPGLDLAGCLVTEFRIVNRVARGHDFYEGVRAVLVDKDNAPRWDPAQIDAVDAATISAHFAPLEHDLPLSAGAAGA</sequence>